<dbReference type="SUPFAM" id="SSF53335">
    <property type="entry name" value="S-adenosyl-L-methionine-dependent methyltransferases"/>
    <property type="match status" value="1"/>
</dbReference>
<dbReference type="RefSeq" id="WP_022759233.1">
    <property type="nucleotide sequence ID" value="NZ_FOGJ01000010.1"/>
</dbReference>
<dbReference type="InterPro" id="IPR029063">
    <property type="entry name" value="SAM-dependent_MTases_sf"/>
</dbReference>
<gene>
    <name evidence="2" type="ORF">SAMN04487884_1109</name>
</gene>
<evidence type="ECO:0000313" key="2">
    <source>
        <dbReference type="EMBL" id="SER73140.1"/>
    </source>
</evidence>
<dbReference type="EMBL" id="FOGJ01000010">
    <property type="protein sequence ID" value="SER73140.1"/>
    <property type="molecule type" value="Genomic_DNA"/>
</dbReference>
<keyword evidence="2" id="KW-0808">Transferase</keyword>
<proteinExistence type="predicted"/>
<dbReference type="PANTHER" id="PTHR47739">
    <property type="entry name" value="TRNA1(VAL) (ADENINE(37)-N6)-METHYLTRANSFERASE"/>
    <property type="match status" value="1"/>
</dbReference>
<name>A0A1H9RK52_BUTFI</name>
<dbReference type="AlphaFoldDB" id="A0A1H9RK52"/>
<dbReference type="Pfam" id="PF13847">
    <property type="entry name" value="Methyltransf_31"/>
    <property type="match status" value="1"/>
</dbReference>
<accession>A0A1H9RK52</accession>
<protein>
    <submittedName>
        <fullName evidence="2">tRNA1Val (Adenine37-N6)-methyltransferase</fullName>
    </submittedName>
</protein>
<evidence type="ECO:0000313" key="3">
    <source>
        <dbReference type="Proteomes" id="UP000182584"/>
    </source>
</evidence>
<dbReference type="Gene3D" id="3.40.50.150">
    <property type="entry name" value="Vaccinia Virus protein VP39"/>
    <property type="match status" value="1"/>
</dbReference>
<feature type="domain" description="Methyltransferase" evidence="1">
    <location>
        <begin position="57"/>
        <end position="182"/>
    </location>
</feature>
<keyword evidence="2" id="KW-0489">Methyltransferase</keyword>
<dbReference type="InterPro" id="IPR025714">
    <property type="entry name" value="Methyltranfer_dom"/>
</dbReference>
<evidence type="ECO:0000259" key="1">
    <source>
        <dbReference type="Pfam" id="PF13847"/>
    </source>
</evidence>
<dbReference type="OrthoDB" id="9777257at2"/>
<dbReference type="eggNOG" id="COG4123">
    <property type="taxonomic scope" value="Bacteria"/>
</dbReference>
<sequence length="257" mass="28428">MEVKLKPGERIDDLQRDGLRIIQDPERFCFGMDAVLLSGFAVSADPVKGIAVGNNMEGKRVLDMGTGTGILPILLSSKTKARELIGLEIQEDSAEMAARSIDLNDLAPRVSIVRGDIKDASSIFGAASFDVITCNPPYMIGGHGLQNPDSPKAIARHEVMCTFEDVAEQAKKLLKPSGKLFLVHRPFRLSEIMVTLTKHSLEPKRMQLVYPYIDKEPNMVLIEAVRGGKPRIAVERPLIIYKAPGEYTKEVYDIYGY</sequence>
<dbReference type="Proteomes" id="UP000182584">
    <property type="component" value="Unassembled WGS sequence"/>
</dbReference>
<dbReference type="InterPro" id="IPR050210">
    <property type="entry name" value="tRNA_Adenine-N(6)_MTase"/>
</dbReference>
<reference evidence="2 3" key="1">
    <citation type="submission" date="2016-10" db="EMBL/GenBank/DDBJ databases">
        <authorList>
            <person name="de Groot N.N."/>
        </authorList>
    </citation>
    <scope>NUCLEOTIDE SEQUENCE [LARGE SCALE GENOMIC DNA]</scope>
    <source>
        <strain evidence="2 3">AR40</strain>
    </source>
</reference>
<dbReference type="GO" id="GO:0008168">
    <property type="term" value="F:methyltransferase activity"/>
    <property type="evidence" value="ECO:0007669"/>
    <property type="project" value="UniProtKB-KW"/>
</dbReference>
<dbReference type="CDD" id="cd02440">
    <property type="entry name" value="AdoMet_MTases"/>
    <property type="match status" value="1"/>
</dbReference>
<dbReference type="PANTHER" id="PTHR47739:SF1">
    <property type="entry name" value="TRNA1(VAL) (ADENINE(37)-N6)-METHYLTRANSFERASE"/>
    <property type="match status" value="1"/>
</dbReference>
<organism evidence="2 3">
    <name type="scientific">Butyrivibrio fibrisolvens</name>
    <dbReference type="NCBI Taxonomy" id="831"/>
    <lineage>
        <taxon>Bacteria</taxon>
        <taxon>Bacillati</taxon>
        <taxon>Bacillota</taxon>
        <taxon>Clostridia</taxon>
        <taxon>Lachnospirales</taxon>
        <taxon>Lachnospiraceae</taxon>
        <taxon>Butyrivibrio</taxon>
    </lineage>
</organism>
<dbReference type="GO" id="GO:0032259">
    <property type="term" value="P:methylation"/>
    <property type="evidence" value="ECO:0007669"/>
    <property type="project" value="UniProtKB-KW"/>
</dbReference>